<dbReference type="InterPro" id="IPR004165">
    <property type="entry name" value="CoA_trans_fam_I"/>
</dbReference>
<proteinExistence type="predicted"/>
<evidence type="ECO:0000313" key="1">
    <source>
        <dbReference type="EMBL" id="GAF92551.1"/>
    </source>
</evidence>
<feature type="non-terminal residue" evidence="1">
    <location>
        <position position="98"/>
    </location>
</feature>
<dbReference type="GO" id="GO:0008410">
    <property type="term" value="F:CoA-transferase activity"/>
    <property type="evidence" value="ECO:0007669"/>
    <property type="project" value="InterPro"/>
</dbReference>
<gene>
    <name evidence="1" type="ORF">S01H1_31716</name>
</gene>
<organism evidence="1">
    <name type="scientific">marine sediment metagenome</name>
    <dbReference type="NCBI Taxonomy" id="412755"/>
    <lineage>
        <taxon>unclassified sequences</taxon>
        <taxon>metagenomes</taxon>
        <taxon>ecological metagenomes</taxon>
    </lineage>
</organism>
<dbReference type="InterPro" id="IPR037171">
    <property type="entry name" value="NagB/RpiA_transferase-like"/>
</dbReference>
<dbReference type="SUPFAM" id="SSF100950">
    <property type="entry name" value="NagB/RpiA/CoA transferase-like"/>
    <property type="match status" value="1"/>
</dbReference>
<name>X0TZK4_9ZZZZ</name>
<protein>
    <recommendedName>
        <fullName evidence="2">CoA transferase subunit A</fullName>
    </recommendedName>
</protein>
<sequence>MPAENKVAKLPDITKIIKDGDRVAVGGSWLGSHPMAIIREIIRSKIKNLTAITVVGSIDIDMLIGAGCLSRLMFSFVSMEAFGLAPNFRRAIEKEGLP</sequence>
<dbReference type="Pfam" id="PF01144">
    <property type="entry name" value="CoA_trans"/>
    <property type="match status" value="1"/>
</dbReference>
<evidence type="ECO:0008006" key="2">
    <source>
        <dbReference type="Google" id="ProtNLM"/>
    </source>
</evidence>
<comment type="caution">
    <text evidence="1">The sequence shown here is derived from an EMBL/GenBank/DDBJ whole genome shotgun (WGS) entry which is preliminary data.</text>
</comment>
<dbReference type="Gene3D" id="3.40.1080.10">
    <property type="entry name" value="Glutaconate Coenzyme A-transferase"/>
    <property type="match status" value="1"/>
</dbReference>
<reference evidence="1" key="1">
    <citation type="journal article" date="2014" name="Front. Microbiol.">
        <title>High frequency of phylogenetically diverse reductive dehalogenase-homologous genes in deep subseafloor sedimentary metagenomes.</title>
        <authorList>
            <person name="Kawai M."/>
            <person name="Futagami T."/>
            <person name="Toyoda A."/>
            <person name="Takaki Y."/>
            <person name="Nishi S."/>
            <person name="Hori S."/>
            <person name="Arai W."/>
            <person name="Tsubouchi T."/>
            <person name="Morono Y."/>
            <person name="Uchiyama I."/>
            <person name="Ito T."/>
            <person name="Fujiyama A."/>
            <person name="Inagaki F."/>
            <person name="Takami H."/>
        </authorList>
    </citation>
    <scope>NUCLEOTIDE SEQUENCE</scope>
    <source>
        <strain evidence="1">Expedition CK06-06</strain>
    </source>
</reference>
<dbReference type="EMBL" id="BARS01019587">
    <property type="protein sequence ID" value="GAF92551.1"/>
    <property type="molecule type" value="Genomic_DNA"/>
</dbReference>
<dbReference type="AlphaFoldDB" id="X0TZK4"/>
<accession>X0TZK4</accession>